<keyword evidence="1" id="KW-0812">Transmembrane</keyword>
<feature type="transmembrane region" description="Helical" evidence="1">
    <location>
        <begin position="75"/>
        <end position="97"/>
    </location>
</feature>
<keyword evidence="1" id="KW-0472">Membrane</keyword>
<sequence length="265" mass="28962">MEQGWRSAYLDAILVPLGVMMVITYNGHIAYRAWKAPATTEFGLYHLALHSWAHSISKDGLKEGEFVVQTMRNSILSSSILAAAAITLTTMTGVAVTNYRKMILSGRVNALMLGERGLTIGPEIKLAMLVPCFMLSSMCYVHSSTFYSNISLLLGMLGQPSSVPIANKQLKKSLVSASIFRCVGNRAFVISFPLLAWLYGPVPMFCTSLLIVTILYLQDTTYLKKRGKLQPTFSAPSAHSFAEESPLICIGPLPSDSVCLFCPHS</sequence>
<dbReference type="OrthoDB" id="761598at2759"/>
<organism evidence="2 3">
    <name type="scientific">Ceratopteris richardii</name>
    <name type="common">Triangle waterfern</name>
    <dbReference type="NCBI Taxonomy" id="49495"/>
    <lineage>
        <taxon>Eukaryota</taxon>
        <taxon>Viridiplantae</taxon>
        <taxon>Streptophyta</taxon>
        <taxon>Embryophyta</taxon>
        <taxon>Tracheophyta</taxon>
        <taxon>Polypodiopsida</taxon>
        <taxon>Polypodiidae</taxon>
        <taxon>Polypodiales</taxon>
        <taxon>Pteridineae</taxon>
        <taxon>Pteridaceae</taxon>
        <taxon>Parkerioideae</taxon>
        <taxon>Ceratopteris</taxon>
    </lineage>
</organism>
<keyword evidence="1" id="KW-1133">Transmembrane helix</keyword>
<dbReference type="PANTHER" id="PTHR31168:SF1">
    <property type="entry name" value="DUF599 FAMILY PROTEIN"/>
    <property type="match status" value="1"/>
</dbReference>
<evidence type="ECO:0000313" key="3">
    <source>
        <dbReference type="Proteomes" id="UP000825935"/>
    </source>
</evidence>
<dbReference type="Pfam" id="PF04654">
    <property type="entry name" value="DUF599"/>
    <property type="match status" value="1"/>
</dbReference>
<protein>
    <submittedName>
        <fullName evidence="2">Uncharacterized protein</fullName>
    </submittedName>
</protein>
<feature type="transmembrane region" description="Helical" evidence="1">
    <location>
        <begin position="196"/>
        <end position="217"/>
    </location>
</feature>
<dbReference type="PANTHER" id="PTHR31168">
    <property type="entry name" value="OS02G0292800 PROTEIN"/>
    <property type="match status" value="1"/>
</dbReference>
<dbReference type="InterPro" id="IPR006747">
    <property type="entry name" value="DUF599"/>
</dbReference>
<keyword evidence="3" id="KW-1185">Reference proteome</keyword>
<evidence type="ECO:0000256" key="1">
    <source>
        <dbReference type="SAM" id="Phobius"/>
    </source>
</evidence>
<comment type="caution">
    <text evidence="2">The sequence shown here is derived from an EMBL/GenBank/DDBJ whole genome shotgun (WGS) entry which is preliminary data.</text>
</comment>
<dbReference type="AlphaFoldDB" id="A0A8T2V748"/>
<dbReference type="OMA" id="HIAYRAW"/>
<feature type="transmembrane region" description="Helical" evidence="1">
    <location>
        <begin position="126"/>
        <end position="147"/>
    </location>
</feature>
<feature type="transmembrane region" description="Helical" evidence="1">
    <location>
        <begin position="12"/>
        <end position="31"/>
    </location>
</feature>
<name>A0A8T2V748_CERRI</name>
<dbReference type="EMBL" id="CM035408">
    <property type="protein sequence ID" value="KAH7441714.1"/>
    <property type="molecule type" value="Genomic_DNA"/>
</dbReference>
<gene>
    <name evidence="2" type="ORF">KP509_03G050400</name>
</gene>
<dbReference type="Proteomes" id="UP000825935">
    <property type="component" value="Chromosome 3"/>
</dbReference>
<proteinExistence type="predicted"/>
<reference evidence="2" key="1">
    <citation type="submission" date="2021-08" db="EMBL/GenBank/DDBJ databases">
        <title>WGS assembly of Ceratopteris richardii.</title>
        <authorList>
            <person name="Marchant D.B."/>
            <person name="Chen G."/>
            <person name="Jenkins J."/>
            <person name="Shu S."/>
            <person name="Leebens-Mack J."/>
            <person name="Grimwood J."/>
            <person name="Schmutz J."/>
            <person name="Soltis P."/>
            <person name="Soltis D."/>
            <person name="Chen Z.-H."/>
        </authorList>
    </citation>
    <scope>NUCLEOTIDE SEQUENCE</scope>
    <source>
        <strain evidence="2">Whitten #5841</strain>
        <tissue evidence="2">Leaf</tissue>
    </source>
</reference>
<accession>A0A8T2V748</accession>
<evidence type="ECO:0000313" key="2">
    <source>
        <dbReference type="EMBL" id="KAH7441714.1"/>
    </source>
</evidence>